<protein>
    <submittedName>
        <fullName evidence="9">M23 family metallopeptidase</fullName>
        <ecNumber evidence="9">3.4.-.-</ecNumber>
    </submittedName>
</protein>
<evidence type="ECO:0000256" key="5">
    <source>
        <dbReference type="ARBA" id="ARBA00022833"/>
    </source>
</evidence>
<dbReference type="InterPro" id="IPR011055">
    <property type="entry name" value="Dup_hybrid_motif"/>
</dbReference>
<keyword evidence="4 9" id="KW-0378">Hydrolase</keyword>
<dbReference type="EC" id="3.4.-.-" evidence="9"/>
<name>A0ABV3X0X8_9HYPH</name>
<evidence type="ECO:0000256" key="1">
    <source>
        <dbReference type="ARBA" id="ARBA00001947"/>
    </source>
</evidence>
<sequence length="388" mass="42341">MKENRQTSVFGRRKEPHTVIIARGDQIRHFVVRPWLAAFIGSTVAAMAVGYLLATSYLVLRDDLLGATAARQARMQQAYEDRISALRAQVDRITSRQILDQQLVESKVSELLARQSQLTQRHGRIGPILERVNGTGGKLPETAPLPSTKPELRVLNEKAPVVIADSSASSFWSTKPVSQGYESAADRADRLFVSINRSLRAIESEQIDGIGNATETAFLAADEIAGALEAAGLPVEVDTSDEAVGGPLLPVEAGIQFEARVRELDEALSKLEAVKALAREMPIHNPVPGRPVSSSFGVRRDPIIRRPAMHAGIDFRAPSGTDIRSAGAGTVVKSGWNGGYGRMVEIDHGNGLTTRYEPLRVCRRLQLLRRWSHHEQDDEQVFPGSAPA</sequence>
<dbReference type="EMBL" id="JAZHFV010000018">
    <property type="protein sequence ID" value="MEX4010612.1"/>
    <property type="molecule type" value="Genomic_DNA"/>
</dbReference>
<keyword evidence="10" id="KW-1185">Reference proteome</keyword>
<comment type="caution">
    <text evidence="9">The sequence shown here is derived from an EMBL/GenBank/DDBJ whole genome shotgun (WGS) entry which is preliminary data.</text>
</comment>
<dbReference type="CDD" id="cd12797">
    <property type="entry name" value="M23_peptidase"/>
    <property type="match status" value="1"/>
</dbReference>
<evidence type="ECO:0000256" key="3">
    <source>
        <dbReference type="ARBA" id="ARBA00022723"/>
    </source>
</evidence>
<proteinExistence type="predicted"/>
<dbReference type="SUPFAM" id="SSF51261">
    <property type="entry name" value="Duplicated hybrid motif"/>
    <property type="match status" value="1"/>
</dbReference>
<evidence type="ECO:0000259" key="8">
    <source>
        <dbReference type="Pfam" id="PF01551"/>
    </source>
</evidence>
<keyword evidence="7" id="KW-1133">Transmembrane helix</keyword>
<dbReference type="GO" id="GO:0016787">
    <property type="term" value="F:hydrolase activity"/>
    <property type="evidence" value="ECO:0007669"/>
    <property type="project" value="UniProtKB-KW"/>
</dbReference>
<reference evidence="9 10" key="1">
    <citation type="submission" date="2024-01" db="EMBL/GenBank/DDBJ databases">
        <title>New evidence supports the origin of RcGTA from prophage.</title>
        <authorList>
            <person name="Xu Y."/>
            <person name="Liu B."/>
            <person name="Chen F."/>
        </authorList>
    </citation>
    <scope>NUCLEOTIDE SEQUENCE [LARGE SCALE GENOMIC DNA]</scope>
    <source>
        <strain evidence="9 10">CBW1107-2</strain>
    </source>
</reference>
<evidence type="ECO:0000313" key="10">
    <source>
        <dbReference type="Proteomes" id="UP001559025"/>
    </source>
</evidence>
<keyword evidence="6" id="KW-0482">Metalloprotease</keyword>
<dbReference type="InterPro" id="IPR016047">
    <property type="entry name" value="M23ase_b-sheet_dom"/>
</dbReference>
<gene>
    <name evidence="9" type="ORF">V1479_25215</name>
</gene>
<evidence type="ECO:0000256" key="6">
    <source>
        <dbReference type="ARBA" id="ARBA00023049"/>
    </source>
</evidence>
<dbReference type="PANTHER" id="PTHR21666">
    <property type="entry name" value="PEPTIDASE-RELATED"/>
    <property type="match status" value="1"/>
</dbReference>
<accession>A0ABV3X0X8</accession>
<keyword evidence="7" id="KW-0812">Transmembrane</keyword>
<dbReference type="Gene3D" id="2.70.70.10">
    <property type="entry name" value="Glucose Permease (Domain IIA)"/>
    <property type="match status" value="1"/>
</dbReference>
<keyword evidence="5" id="KW-0862">Zinc</keyword>
<feature type="domain" description="M23ase beta-sheet core" evidence="8">
    <location>
        <begin position="309"/>
        <end position="359"/>
    </location>
</feature>
<dbReference type="PANTHER" id="PTHR21666:SF288">
    <property type="entry name" value="CELL DIVISION PROTEIN YTFB"/>
    <property type="match status" value="1"/>
</dbReference>
<keyword evidence="3" id="KW-0479">Metal-binding</keyword>
<evidence type="ECO:0000256" key="7">
    <source>
        <dbReference type="SAM" id="Phobius"/>
    </source>
</evidence>
<dbReference type="InterPro" id="IPR050570">
    <property type="entry name" value="Cell_wall_metabolism_enzyme"/>
</dbReference>
<evidence type="ECO:0000256" key="4">
    <source>
        <dbReference type="ARBA" id="ARBA00022801"/>
    </source>
</evidence>
<feature type="transmembrane region" description="Helical" evidence="7">
    <location>
        <begin position="35"/>
        <end position="60"/>
    </location>
</feature>
<comment type="cofactor">
    <cofactor evidence="1">
        <name>Zn(2+)</name>
        <dbReference type="ChEBI" id="CHEBI:29105"/>
    </cofactor>
</comment>
<dbReference type="Pfam" id="PF01551">
    <property type="entry name" value="Peptidase_M23"/>
    <property type="match status" value="1"/>
</dbReference>
<feature type="non-terminal residue" evidence="9">
    <location>
        <position position="388"/>
    </location>
</feature>
<evidence type="ECO:0000256" key="2">
    <source>
        <dbReference type="ARBA" id="ARBA00022670"/>
    </source>
</evidence>
<dbReference type="Proteomes" id="UP001559025">
    <property type="component" value="Unassembled WGS sequence"/>
</dbReference>
<keyword evidence="7" id="KW-0472">Membrane</keyword>
<keyword evidence="2" id="KW-0645">Protease</keyword>
<organism evidence="9 10">
    <name type="scientific">Neoaquamicrobium sediminum</name>
    <dbReference type="NCBI Taxonomy" id="1849104"/>
    <lineage>
        <taxon>Bacteria</taxon>
        <taxon>Pseudomonadati</taxon>
        <taxon>Pseudomonadota</taxon>
        <taxon>Alphaproteobacteria</taxon>
        <taxon>Hyphomicrobiales</taxon>
        <taxon>Phyllobacteriaceae</taxon>
        <taxon>Neoaquamicrobium</taxon>
    </lineage>
</organism>
<dbReference type="RefSeq" id="WP_368805280.1">
    <property type="nucleotide sequence ID" value="NZ_JAZHFV010000018.1"/>
</dbReference>
<evidence type="ECO:0000313" key="9">
    <source>
        <dbReference type="EMBL" id="MEX4010612.1"/>
    </source>
</evidence>